<dbReference type="OrthoDB" id="9781261at2"/>
<evidence type="ECO:0000256" key="3">
    <source>
        <dbReference type="ARBA" id="ARBA00022448"/>
    </source>
</evidence>
<keyword evidence="6" id="KW-0186">Copper</keyword>
<dbReference type="EMBL" id="QZEW01000136">
    <property type="protein sequence ID" value="RJL03425.1"/>
    <property type="molecule type" value="Genomic_DNA"/>
</dbReference>
<dbReference type="Gene3D" id="2.60.40.420">
    <property type="entry name" value="Cupredoxins - blue copper proteins"/>
    <property type="match status" value="1"/>
</dbReference>
<sequence>MFLDRVGQPAPLRPSPLLSHPHFPLLSWGKPLALLSVPLLAGCDGPLSALSPAGPAAREIALLWWAMLIGAALITALVLVLVALALRRGAGGTSERRWTIHWGLGFTMTVLALLLGFGLWTGERMISRADDALRVEAEARQWGWRFTQPGPGGESVTTEGILYVPAGAPFDIVLRSADVIHSFWVPQLGGKMDAIPGHENIHRLQADAPGRHEGLCAEFCGLGHAAMRFEVVVYDPDGPPPDFASAPPPAATGEGS</sequence>
<reference evidence="12" key="1">
    <citation type="submission" date="2018-09" db="EMBL/GenBank/DDBJ databases">
        <title>Paracoccus onubensis nov. sp. a moderate halophilic bacterium isolated from Gruta de las Maravillas (Aracena, Spain).</title>
        <authorList>
            <person name="Jurado V."/>
            <person name="Gutierrez-Patricio S."/>
            <person name="Gonzalez-Pimentel J.L."/>
            <person name="Miller A.Z."/>
            <person name="Laiz L."/>
            <person name="Saiz-Jimenez C."/>
        </authorList>
    </citation>
    <scope>NUCLEOTIDE SEQUENCE [LARGE SCALE GENOMIC DNA]</scope>
    <source>
        <strain evidence="12">DSM 26381</strain>
    </source>
</reference>
<evidence type="ECO:0000256" key="7">
    <source>
        <dbReference type="ARBA" id="ARBA00023136"/>
    </source>
</evidence>
<dbReference type="GO" id="GO:0004129">
    <property type="term" value="F:cytochrome-c oxidase activity"/>
    <property type="evidence" value="ECO:0007669"/>
    <property type="project" value="UniProtKB-EC"/>
</dbReference>
<dbReference type="PANTHER" id="PTHR22888:SF9">
    <property type="entry name" value="CYTOCHROME C OXIDASE SUBUNIT 2"/>
    <property type="match status" value="1"/>
</dbReference>
<feature type="transmembrane region" description="Helical" evidence="9">
    <location>
        <begin position="98"/>
        <end position="120"/>
    </location>
</feature>
<gene>
    <name evidence="11" type="ORF">D3P05_21220</name>
</gene>
<keyword evidence="9" id="KW-0812">Transmembrane</keyword>
<comment type="subcellular location">
    <subcellularLocation>
        <location evidence="1">Membrane</location>
    </subcellularLocation>
</comment>
<accession>A0A418ZVV8</accession>
<dbReference type="Proteomes" id="UP000283587">
    <property type="component" value="Unassembled WGS sequence"/>
</dbReference>
<dbReference type="GO" id="GO:0005507">
    <property type="term" value="F:copper ion binding"/>
    <property type="evidence" value="ECO:0007669"/>
    <property type="project" value="InterPro"/>
</dbReference>
<evidence type="ECO:0000256" key="5">
    <source>
        <dbReference type="ARBA" id="ARBA00022982"/>
    </source>
</evidence>
<protein>
    <submittedName>
        <fullName evidence="11">Cytochrome c oxidase subunit II</fullName>
    </submittedName>
</protein>
<evidence type="ECO:0000256" key="4">
    <source>
        <dbReference type="ARBA" id="ARBA00022723"/>
    </source>
</evidence>
<dbReference type="AlphaFoldDB" id="A0A418ZVV8"/>
<dbReference type="GO" id="GO:0016020">
    <property type="term" value="C:membrane"/>
    <property type="evidence" value="ECO:0007669"/>
    <property type="project" value="UniProtKB-SubCell"/>
</dbReference>
<dbReference type="GO" id="GO:0042773">
    <property type="term" value="P:ATP synthesis coupled electron transport"/>
    <property type="evidence" value="ECO:0007669"/>
    <property type="project" value="TreeGrafter"/>
</dbReference>
<name>A0A418ZVV8_9RHOB</name>
<dbReference type="InterPro" id="IPR008972">
    <property type="entry name" value="Cupredoxin"/>
</dbReference>
<dbReference type="InterPro" id="IPR045187">
    <property type="entry name" value="CcO_II"/>
</dbReference>
<comment type="similarity">
    <text evidence="2">Belongs to the cytochrome c oxidase subunit 2 family.</text>
</comment>
<dbReference type="PROSITE" id="PS00078">
    <property type="entry name" value="COX2"/>
    <property type="match status" value="1"/>
</dbReference>
<evidence type="ECO:0000256" key="9">
    <source>
        <dbReference type="SAM" id="Phobius"/>
    </source>
</evidence>
<dbReference type="RefSeq" id="WP_119900774.1">
    <property type="nucleotide sequence ID" value="NZ_QNRC01000009.1"/>
</dbReference>
<evidence type="ECO:0000259" key="10">
    <source>
        <dbReference type="PROSITE" id="PS50857"/>
    </source>
</evidence>
<evidence type="ECO:0000256" key="1">
    <source>
        <dbReference type="ARBA" id="ARBA00004370"/>
    </source>
</evidence>
<feature type="transmembrane region" description="Helical" evidence="9">
    <location>
        <begin position="62"/>
        <end position="86"/>
    </location>
</feature>
<evidence type="ECO:0000256" key="6">
    <source>
        <dbReference type="ARBA" id="ARBA00023008"/>
    </source>
</evidence>
<comment type="catalytic activity">
    <reaction evidence="8">
        <text>4 Fe(II)-[cytochrome c] + O2 + 8 H(+)(in) = 4 Fe(III)-[cytochrome c] + 2 H2O + 4 H(+)(out)</text>
        <dbReference type="Rhea" id="RHEA:11436"/>
        <dbReference type="Rhea" id="RHEA-COMP:10350"/>
        <dbReference type="Rhea" id="RHEA-COMP:14399"/>
        <dbReference type="ChEBI" id="CHEBI:15377"/>
        <dbReference type="ChEBI" id="CHEBI:15378"/>
        <dbReference type="ChEBI" id="CHEBI:15379"/>
        <dbReference type="ChEBI" id="CHEBI:29033"/>
        <dbReference type="ChEBI" id="CHEBI:29034"/>
        <dbReference type="EC" id="7.1.1.9"/>
    </reaction>
</comment>
<evidence type="ECO:0000313" key="12">
    <source>
        <dbReference type="Proteomes" id="UP000283587"/>
    </source>
</evidence>
<dbReference type="PANTHER" id="PTHR22888">
    <property type="entry name" value="CYTOCHROME C OXIDASE, SUBUNIT II"/>
    <property type="match status" value="1"/>
</dbReference>
<keyword evidence="7 9" id="KW-0472">Membrane</keyword>
<comment type="caution">
    <text evidence="11">The sequence shown here is derived from an EMBL/GenBank/DDBJ whole genome shotgun (WGS) entry which is preliminary data.</text>
</comment>
<keyword evidence="9" id="KW-1133">Transmembrane helix</keyword>
<keyword evidence="12" id="KW-1185">Reference proteome</keyword>
<dbReference type="PRINTS" id="PR01166">
    <property type="entry name" value="CYCOXIDASEII"/>
</dbReference>
<evidence type="ECO:0000313" key="11">
    <source>
        <dbReference type="EMBL" id="RJL03425.1"/>
    </source>
</evidence>
<proteinExistence type="inferred from homology"/>
<keyword evidence="3" id="KW-0813">Transport</keyword>
<keyword evidence="4" id="KW-0479">Metal-binding</keyword>
<organism evidence="11 12">
    <name type="scientific">Paracoccus siganidrum</name>
    <dbReference type="NCBI Taxonomy" id="1276757"/>
    <lineage>
        <taxon>Bacteria</taxon>
        <taxon>Pseudomonadati</taxon>
        <taxon>Pseudomonadota</taxon>
        <taxon>Alphaproteobacteria</taxon>
        <taxon>Rhodobacterales</taxon>
        <taxon>Paracoccaceae</taxon>
        <taxon>Paracoccus</taxon>
    </lineage>
</organism>
<evidence type="ECO:0000256" key="8">
    <source>
        <dbReference type="ARBA" id="ARBA00047816"/>
    </source>
</evidence>
<dbReference type="InterPro" id="IPR001505">
    <property type="entry name" value="Copper_CuA"/>
</dbReference>
<feature type="domain" description="Cytochrome oxidase subunit II copper A binding" evidence="10">
    <location>
        <begin position="130"/>
        <end position="246"/>
    </location>
</feature>
<evidence type="ECO:0000256" key="2">
    <source>
        <dbReference type="ARBA" id="ARBA00007866"/>
    </source>
</evidence>
<keyword evidence="5" id="KW-0249">Electron transport</keyword>
<dbReference type="Pfam" id="PF00116">
    <property type="entry name" value="COX2"/>
    <property type="match status" value="1"/>
</dbReference>
<dbReference type="SUPFAM" id="SSF49503">
    <property type="entry name" value="Cupredoxins"/>
    <property type="match status" value="1"/>
</dbReference>
<dbReference type="InterPro" id="IPR002429">
    <property type="entry name" value="CcO_II-like_C"/>
</dbReference>
<dbReference type="PROSITE" id="PS50857">
    <property type="entry name" value="COX2_CUA"/>
    <property type="match status" value="1"/>
</dbReference>